<protein>
    <submittedName>
        <fullName evidence="6">Serrate RNA effector molecule</fullName>
    </submittedName>
</protein>
<comment type="caution">
    <text evidence="6">The sequence shown here is derived from an EMBL/GenBank/DDBJ whole genome shotgun (WGS) entry which is preliminary data.</text>
</comment>
<feature type="region of interest" description="Disordered" evidence="4">
    <location>
        <begin position="324"/>
        <end position="450"/>
    </location>
</feature>
<organism evidence="6 7">
    <name type="scientific">Micractinium conductrix</name>
    <dbReference type="NCBI Taxonomy" id="554055"/>
    <lineage>
        <taxon>Eukaryota</taxon>
        <taxon>Viridiplantae</taxon>
        <taxon>Chlorophyta</taxon>
        <taxon>core chlorophytes</taxon>
        <taxon>Trebouxiophyceae</taxon>
        <taxon>Chlorellales</taxon>
        <taxon>Chlorellaceae</taxon>
        <taxon>Chlorella clade</taxon>
        <taxon>Micractinium</taxon>
    </lineage>
</organism>
<feature type="compositionally biased region" description="Low complexity" evidence="4">
    <location>
        <begin position="440"/>
        <end position="450"/>
    </location>
</feature>
<evidence type="ECO:0000256" key="2">
    <source>
        <dbReference type="ARBA" id="ARBA00005407"/>
    </source>
</evidence>
<keyword evidence="3" id="KW-0539">Nucleus</keyword>
<dbReference type="SMR" id="A0A2P6VI03"/>
<keyword evidence="7" id="KW-1185">Reference proteome</keyword>
<feature type="compositionally biased region" description="Gly residues" evidence="4">
    <location>
        <begin position="635"/>
        <end position="644"/>
    </location>
</feature>
<feature type="region of interest" description="Disordered" evidence="4">
    <location>
        <begin position="635"/>
        <end position="677"/>
    </location>
</feature>
<evidence type="ECO:0000259" key="5">
    <source>
        <dbReference type="Pfam" id="PF04959"/>
    </source>
</evidence>
<name>A0A2P6VI03_9CHLO</name>
<sequence>MRGHDRRRSPPPRGDDRRFGGGPPPPGWGDCRRQRSGSPPDRFRRSPPGKRFRRDEYDEYHPGGGGRFDRGDGPGRRERFDERYDDRPRQPDTFVEFVRRLPPHVGPEQANDEYRRYLAGWWGDTIKAEFEERKHDPHLRRRFDPREIGRVVQRRNELAAAAARAFAEQLEAGSLETEQQPAGPGPERFTEEPEGGPREEDAPPPAVPPPALCWQPTQLAADLALAKRLMRVLDQEKGIEGNPLLPAPPAAAPAAAEGGEDKAEGGAGAGDEQQPAEGAQQQAEGEGGAGPADMDAEVSPDECQAQVDKVVLYLWRVHGVDYYGGREYNKPAELGRSLAQRTQRGPKPSDDELTAAAAGEAEPAAEGGEGAPAEPAAAAAEQQEEQQAEGEGGDAAPAEGKEAAAADAPQAPADADGAPAPADGKPAPPAADSKPKGDDANAVQRAAQRAVRQADREAAAYERRVAGFWCFRIDKGDPLEAPMQRKRIDEEVDRWVDAQIIKHEENKWGSKLSTKLFMARSFVVKHIRNKHAHVVEAERERLQEEAYWENFRAFRKEEQRRQEEEQERVMAGMAAGGRGRGGMMEAAPMPLQAGMPIMPIIMPAAGGMGGMGGMGPVILPMEMVMGMAGGMGGGGRGGGRGNGPGMRSAAGGRGGRGGRGMQQGPKKEGGGYFDLDAPQNNRAVLDYGDL</sequence>
<dbReference type="EMBL" id="LHPF02000006">
    <property type="protein sequence ID" value="PSC73712.1"/>
    <property type="molecule type" value="Genomic_DNA"/>
</dbReference>
<feature type="compositionally biased region" description="Basic and acidic residues" evidence="4">
    <location>
        <begin position="53"/>
        <end position="90"/>
    </location>
</feature>
<feature type="compositionally biased region" description="Low complexity" evidence="4">
    <location>
        <begin position="270"/>
        <end position="284"/>
    </location>
</feature>
<feature type="compositionally biased region" description="Gly residues" evidence="4">
    <location>
        <begin position="651"/>
        <end position="661"/>
    </location>
</feature>
<feature type="compositionally biased region" description="Acidic residues" evidence="4">
    <location>
        <begin position="382"/>
        <end position="392"/>
    </location>
</feature>
<feature type="compositionally biased region" description="Basic and acidic residues" evidence="4">
    <location>
        <begin position="188"/>
        <end position="201"/>
    </location>
</feature>
<dbReference type="STRING" id="554055.A0A2P6VI03"/>
<feature type="compositionally biased region" description="Low complexity" evidence="4">
    <location>
        <begin position="355"/>
        <end position="381"/>
    </location>
</feature>
<feature type="compositionally biased region" description="Low complexity" evidence="4">
    <location>
        <begin position="405"/>
        <end position="425"/>
    </location>
</feature>
<feature type="compositionally biased region" description="Basic residues" evidence="4">
    <location>
        <begin position="1"/>
        <end position="10"/>
    </location>
</feature>
<feature type="domain" description="SERRATE/Ars2 C-terminal" evidence="5">
    <location>
        <begin position="457"/>
        <end position="643"/>
    </location>
</feature>
<accession>A0A2P6VI03</accession>
<evidence type="ECO:0000256" key="4">
    <source>
        <dbReference type="SAM" id="MobiDB-lite"/>
    </source>
</evidence>
<dbReference type="InterPro" id="IPR007042">
    <property type="entry name" value="SERRATE/Ars2_C"/>
</dbReference>
<evidence type="ECO:0000313" key="6">
    <source>
        <dbReference type="EMBL" id="PSC73712.1"/>
    </source>
</evidence>
<feature type="region of interest" description="Disordered" evidence="4">
    <location>
        <begin position="1"/>
        <end position="91"/>
    </location>
</feature>
<evidence type="ECO:0000256" key="1">
    <source>
        <dbReference type="ARBA" id="ARBA00004123"/>
    </source>
</evidence>
<dbReference type="GO" id="GO:0016604">
    <property type="term" value="C:nuclear body"/>
    <property type="evidence" value="ECO:0007669"/>
    <property type="project" value="TreeGrafter"/>
</dbReference>
<evidence type="ECO:0000256" key="3">
    <source>
        <dbReference type="ARBA" id="ARBA00023242"/>
    </source>
</evidence>
<comment type="similarity">
    <text evidence="2">Belongs to the ARS2 family.</text>
</comment>
<dbReference type="Pfam" id="PF04959">
    <property type="entry name" value="ARS2"/>
    <property type="match status" value="1"/>
</dbReference>
<dbReference type="PANTHER" id="PTHR13165">
    <property type="entry name" value="ARSENITE-RESISTANCE PROTEIN 2"/>
    <property type="match status" value="1"/>
</dbReference>
<dbReference type="OrthoDB" id="515580at2759"/>
<gene>
    <name evidence="6" type="ORF">C2E20_3157</name>
</gene>
<evidence type="ECO:0000313" key="7">
    <source>
        <dbReference type="Proteomes" id="UP000239649"/>
    </source>
</evidence>
<feature type="region of interest" description="Disordered" evidence="4">
    <location>
        <begin position="239"/>
        <end position="302"/>
    </location>
</feature>
<reference evidence="6 7" key="1">
    <citation type="journal article" date="2018" name="Plant J.">
        <title>Genome sequences of Chlorella sorokiniana UTEX 1602 and Micractinium conductrix SAG 241.80: implications to maltose excretion by a green alga.</title>
        <authorList>
            <person name="Arriola M.B."/>
            <person name="Velmurugan N."/>
            <person name="Zhang Y."/>
            <person name="Plunkett M.H."/>
            <person name="Hondzo H."/>
            <person name="Barney B.M."/>
        </authorList>
    </citation>
    <scope>NUCLEOTIDE SEQUENCE [LARGE SCALE GENOMIC DNA]</scope>
    <source>
        <strain evidence="6 7">SAG 241.80</strain>
    </source>
</reference>
<dbReference type="InterPro" id="IPR039727">
    <property type="entry name" value="SE/Ars2"/>
</dbReference>
<dbReference type="Proteomes" id="UP000239649">
    <property type="component" value="Unassembled WGS sequence"/>
</dbReference>
<dbReference type="PANTHER" id="PTHR13165:SF0">
    <property type="entry name" value="SERRATE RNA EFFECTOR MOLECULE HOMOLOG"/>
    <property type="match status" value="1"/>
</dbReference>
<dbReference type="GO" id="GO:0031053">
    <property type="term" value="P:primary miRNA processing"/>
    <property type="evidence" value="ECO:0007669"/>
    <property type="project" value="TreeGrafter"/>
</dbReference>
<dbReference type="AlphaFoldDB" id="A0A2P6VI03"/>
<comment type="subcellular location">
    <subcellularLocation>
        <location evidence="1">Nucleus</location>
    </subcellularLocation>
</comment>
<feature type="region of interest" description="Disordered" evidence="4">
    <location>
        <begin position="169"/>
        <end position="213"/>
    </location>
</feature>
<proteinExistence type="inferred from homology"/>